<feature type="compositionally biased region" description="Basic and acidic residues" evidence="1">
    <location>
        <begin position="343"/>
        <end position="355"/>
    </location>
</feature>
<evidence type="ECO:0000256" key="1">
    <source>
        <dbReference type="SAM" id="MobiDB-lite"/>
    </source>
</evidence>
<dbReference type="OrthoDB" id="2416617at2759"/>
<feature type="region of interest" description="Disordered" evidence="1">
    <location>
        <begin position="101"/>
        <end position="131"/>
    </location>
</feature>
<feature type="compositionally biased region" description="Polar residues" evidence="1">
    <location>
        <begin position="299"/>
        <end position="308"/>
    </location>
</feature>
<sequence>MILLCDFSHIESLRIIPNIPFMLNSPLVNSHCLQKKSINYPVNFQTQVLYDLSLKINTPISTDCSPANILCMESFSEIHYMEQHFNEPTVLDAQDATEEIPSLRRSRLSSSSDDSSGDSFSENDDSNDERDTIIPTTFANLSNRRQVLFSSESESESDTHVVNRSRVSLPVPSSYMYMPKRQIEEAVLESITHQLHADKLPGILTILSSHTASTTSDEVEIDLSCLPRDQLVRVLIYVEACIAEQNGGPPVNIADYIKEELHQHNVSDDGSDEEEALHQAYRTPKKSIRRKRPGLSGVSRDNSNTNDHSFGPSDGPISMARLSQQSDLPKRKRTPRKKVTQSCKRENDQKQRKNGDALVSSPCVIQDPNCIASTKPKRRVALHKRRLLEDMLLPSDEESINEYEDNGDIVVFSDEKMDFHVTGNQTITHHSLAPSTVPCNIVPPVIEEDADDVEEIDIMV</sequence>
<dbReference type="RefSeq" id="XP_018288051.1">
    <property type="nucleotide sequence ID" value="XM_018440631.1"/>
</dbReference>
<feature type="compositionally biased region" description="Low complexity" evidence="1">
    <location>
        <begin position="108"/>
        <end position="120"/>
    </location>
</feature>
<feature type="compositionally biased region" description="Basic residues" evidence="1">
    <location>
        <begin position="283"/>
        <end position="293"/>
    </location>
</feature>
<reference evidence="3" key="1">
    <citation type="submission" date="2015-06" db="EMBL/GenBank/DDBJ databases">
        <title>Expansion of signal transduction pathways in fungi by whole-genome duplication.</title>
        <authorList>
            <consortium name="DOE Joint Genome Institute"/>
            <person name="Corrochano L.M."/>
            <person name="Kuo A."/>
            <person name="Marcet-Houben M."/>
            <person name="Polaino S."/>
            <person name="Salamov A."/>
            <person name="Villalobos J.M."/>
            <person name="Alvarez M.I."/>
            <person name="Avalos J."/>
            <person name="Benito E.P."/>
            <person name="Benoit I."/>
            <person name="Burger G."/>
            <person name="Camino L.P."/>
            <person name="Canovas D."/>
            <person name="Cerda-Olmedo E."/>
            <person name="Cheng J.-F."/>
            <person name="Dominguez A."/>
            <person name="Elias M."/>
            <person name="Eslava A.P."/>
            <person name="Glaser F."/>
            <person name="Grimwood J."/>
            <person name="Gutierrez G."/>
            <person name="Heitman J."/>
            <person name="Henrissat B."/>
            <person name="Iturriaga E.A."/>
            <person name="Lang B.F."/>
            <person name="Lavin J.L."/>
            <person name="Lee S."/>
            <person name="Li W."/>
            <person name="Lindquist E."/>
            <person name="Lopez-Garcia S."/>
            <person name="Luque E.M."/>
            <person name="Marcos A.T."/>
            <person name="Martin J."/>
            <person name="McCluskey K."/>
            <person name="Medina H.R."/>
            <person name="Miralles-Duran A."/>
            <person name="Miyazaki A."/>
            <person name="Munoz-Torres E."/>
            <person name="Oguiza J.A."/>
            <person name="Ohm R."/>
            <person name="Olmedo M."/>
            <person name="Orejas M."/>
            <person name="Ortiz-Castellanos L."/>
            <person name="Pisabarro A.G."/>
            <person name="Rodriguez-Romero J."/>
            <person name="Ruiz-Herrera J."/>
            <person name="Ruiz-Vazquez R."/>
            <person name="Sanz C."/>
            <person name="Schackwitz W."/>
            <person name="Schmutz J."/>
            <person name="Shahriari M."/>
            <person name="Shelest E."/>
            <person name="Silva-Franco F."/>
            <person name="Soanes D."/>
            <person name="Syed K."/>
            <person name="Tagua V.G."/>
            <person name="Talbot N.J."/>
            <person name="Thon M."/>
            <person name="De vries R.P."/>
            <person name="Wiebenga A."/>
            <person name="Yadav J.S."/>
            <person name="Braun E.L."/>
            <person name="Baker S."/>
            <person name="Garre V."/>
            <person name="Horwitz B."/>
            <person name="Torres-Martinez S."/>
            <person name="Idnurm A."/>
            <person name="Herrera-Estrella A."/>
            <person name="Gabaldon T."/>
            <person name="Grigoriev I.V."/>
        </authorList>
    </citation>
    <scope>NUCLEOTIDE SEQUENCE [LARGE SCALE GENOMIC DNA]</scope>
    <source>
        <strain evidence="3">NRRL 1555(-)</strain>
    </source>
</reference>
<evidence type="ECO:0000313" key="3">
    <source>
        <dbReference type="Proteomes" id="UP000077315"/>
    </source>
</evidence>
<accession>A0A162ZZC3</accession>
<feature type="compositionally biased region" description="Basic residues" evidence="1">
    <location>
        <begin position="330"/>
        <end position="339"/>
    </location>
</feature>
<gene>
    <name evidence="2" type="ORF">PHYBLDRAFT_60333</name>
</gene>
<dbReference type="InParanoid" id="A0A162ZZC3"/>
<keyword evidence="3" id="KW-1185">Reference proteome</keyword>
<proteinExistence type="predicted"/>
<name>A0A162ZZC3_PHYB8</name>
<dbReference type="Proteomes" id="UP000077315">
    <property type="component" value="Unassembled WGS sequence"/>
</dbReference>
<dbReference type="STRING" id="763407.A0A162ZZC3"/>
<dbReference type="VEuPathDB" id="FungiDB:PHYBLDRAFT_60333"/>
<evidence type="ECO:0000313" key="2">
    <source>
        <dbReference type="EMBL" id="OAD70011.1"/>
    </source>
</evidence>
<dbReference type="AlphaFoldDB" id="A0A162ZZC3"/>
<dbReference type="EMBL" id="KV440990">
    <property type="protein sequence ID" value="OAD70011.1"/>
    <property type="molecule type" value="Genomic_DNA"/>
</dbReference>
<protein>
    <submittedName>
        <fullName evidence="2">Uncharacterized protein</fullName>
    </submittedName>
</protein>
<organism evidence="2 3">
    <name type="scientific">Phycomyces blakesleeanus (strain ATCC 8743b / DSM 1359 / FGSC 10004 / NBRC 33097 / NRRL 1555)</name>
    <dbReference type="NCBI Taxonomy" id="763407"/>
    <lineage>
        <taxon>Eukaryota</taxon>
        <taxon>Fungi</taxon>
        <taxon>Fungi incertae sedis</taxon>
        <taxon>Mucoromycota</taxon>
        <taxon>Mucoromycotina</taxon>
        <taxon>Mucoromycetes</taxon>
        <taxon>Mucorales</taxon>
        <taxon>Phycomycetaceae</taxon>
        <taxon>Phycomyces</taxon>
    </lineage>
</organism>
<feature type="region of interest" description="Disordered" evidence="1">
    <location>
        <begin position="264"/>
        <end position="361"/>
    </location>
</feature>
<dbReference type="GeneID" id="29001537"/>